<reference evidence="2 3" key="1">
    <citation type="submission" date="2020-02" db="EMBL/GenBank/DDBJ databases">
        <title>Draft genome sequence of Haematococcus lacustris strain NIES-144.</title>
        <authorList>
            <person name="Morimoto D."/>
            <person name="Nakagawa S."/>
            <person name="Yoshida T."/>
            <person name="Sawayama S."/>
        </authorList>
    </citation>
    <scope>NUCLEOTIDE SEQUENCE [LARGE SCALE GENOMIC DNA]</scope>
    <source>
        <strain evidence="2 3">NIES-144</strain>
    </source>
</reference>
<feature type="region of interest" description="Disordered" evidence="1">
    <location>
        <begin position="11"/>
        <end position="40"/>
    </location>
</feature>
<evidence type="ECO:0000313" key="2">
    <source>
        <dbReference type="EMBL" id="GFH30246.1"/>
    </source>
</evidence>
<dbReference type="EMBL" id="BLLF01004788">
    <property type="protein sequence ID" value="GFH30246.1"/>
    <property type="molecule type" value="Genomic_DNA"/>
</dbReference>
<evidence type="ECO:0000256" key="1">
    <source>
        <dbReference type="SAM" id="MobiDB-lite"/>
    </source>
</evidence>
<comment type="caution">
    <text evidence="2">The sequence shown here is derived from an EMBL/GenBank/DDBJ whole genome shotgun (WGS) entry which is preliminary data.</text>
</comment>
<gene>
    <name evidence="2" type="ORF">HaLaN_29061</name>
</gene>
<accession>A0A6A0ABY8</accession>
<name>A0A6A0ABY8_HAELA</name>
<organism evidence="2 3">
    <name type="scientific">Haematococcus lacustris</name>
    <name type="common">Green alga</name>
    <name type="synonym">Haematococcus pluvialis</name>
    <dbReference type="NCBI Taxonomy" id="44745"/>
    <lineage>
        <taxon>Eukaryota</taxon>
        <taxon>Viridiplantae</taxon>
        <taxon>Chlorophyta</taxon>
        <taxon>core chlorophytes</taxon>
        <taxon>Chlorophyceae</taxon>
        <taxon>CS clade</taxon>
        <taxon>Chlamydomonadales</taxon>
        <taxon>Haematococcaceae</taxon>
        <taxon>Haematococcus</taxon>
    </lineage>
</organism>
<dbReference type="AlphaFoldDB" id="A0A6A0ABY8"/>
<keyword evidence="3" id="KW-1185">Reference proteome</keyword>
<sequence>MTLGCKLFSVFDSPSSTPFPSGSSGSMPESTRRTRERNRKRLVPLKASNARSVAMAGPRVDVRVYFHTTVYFSRETQVALEGHRPSHCAQRDG</sequence>
<evidence type="ECO:0000313" key="3">
    <source>
        <dbReference type="Proteomes" id="UP000485058"/>
    </source>
</evidence>
<dbReference type="Proteomes" id="UP000485058">
    <property type="component" value="Unassembled WGS sequence"/>
</dbReference>
<proteinExistence type="predicted"/>
<feature type="compositionally biased region" description="Low complexity" evidence="1">
    <location>
        <begin position="11"/>
        <end position="29"/>
    </location>
</feature>
<protein>
    <submittedName>
        <fullName evidence="2">Uncharacterized protein</fullName>
    </submittedName>
</protein>